<dbReference type="Gene3D" id="1.10.10.1550">
    <property type="entry name" value="ROS/MUCR transcriptional regulator protein"/>
    <property type="match status" value="1"/>
</dbReference>
<comment type="similarity">
    <text evidence="1">Belongs to the ros/MucR family.</text>
</comment>
<name>A0A7W9B7Y8_9SPHN</name>
<dbReference type="EMBL" id="JACIJH010000011">
    <property type="protein sequence ID" value="MBB5707676.1"/>
    <property type="molecule type" value="Genomic_DNA"/>
</dbReference>
<proteinExistence type="inferred from homology"/>
<comment type="caution">
    <text evidence="2">The sequence shown here is derived from an EMBL/GenBank/DDBJ whole genome shotgun (WGS) entry which is preliminary data.</text>
</comment>
<dbReference type="Proteomes" id="UP000537161">
    <property type="component" value="Unassembled WGS sequence"/>
</dbReference>
<organism evidence="2 3">
    <name type="scientific">Sphingopyxis panaciterrulae</name>
    <dbReference type="NCBI Taxonomy" id="462372"/>
    <lineage>
        <taxon>Bacteria</taxon>
        <taxon>Pseudomonadati</taxon>
        <taxon>Pseudomonadota</taxon>
        <taxon>Alphaproteobacteria</taxon>
        <taxon>Sphingomonadales</taxon>
        <taxon>Sphingomonadaceae</taxon>
        <taxon>Sphingopyxis</taxon>
    </lineage>
</organism>
<keyword evidence="3" id="KW-1185">Reference proteome</keyword>
<dbReference type="RefSeq" id="WP_184099761.1">
    <property type="nucleotide sequence ID" value="NZ_JACIJH010000011.1"/>
</dbReference>
<evidence type="ECO:0000256" key="1">
    <source>
        <dbReference type="ARBA" id="ARBA00007031"/>
    </source>
</evidence>
<dbReference type="GO" id="GO:0003677">
    <property type="term" value="F:DNA binding"/>
    <property type="evidence" value="ECO:0007669"/>
    <property type="project" value="InterPro"/>
</dbReference>
<dbReference type="GO" id="GO:0008270">
    <property type="term" value="F:zinc ion binding"/>
    <property type="evidence" value="ECO:0007669"/>
    <property type="project" value="InterPro"/>
</dbReference>
<dbReference type="Pfam" id="PF05443">
    <property type="entry name" value="ROS_MUCR"/>
    <property type="match status" value="1"/>
</dbReference>
<accession>A0A7W9B7Y8</accession>
<dbReference type="AlphaFoldDB" id="A0A7W9B7Y8"/>
<sequence length="137" mass="15104">MQDAEALVTLTADIVAAHVSNNNVAVSDLPLVIKTVHDALAGLGEADEPEAKQEPAVSLRASTKPDYIICLEDGKKFKTLRRHLMTDHDMTPEDYRAKWNLSPDYPMVAPNYAEKRRALAKEIGLGKNGRGGRPRKK</sequence>
<dbReference type="InterPro" id="IPR041920">
    <property type="entry name" value="ROS/MUCR_sf"/>
</dbReference>
<gene>
    <name evidence="2" type="ORF">FHR21_003043</name>
</gene>
<dbReference type="InterPro" id="IPR008807">
    <property type="entry name" value="ROS_MUCR"/>
</dbReference>
<dbReference type="GO" id="GO:0006355">
    <property type="term" value="P:regulation of DNA-templated transcription"/>
    <property type="evidence" value="ECO:0007669"/>
    <property type="project" value="InterPro"/>
</dbReference>
<reference evidence="2 3" key="1">
    <citation type="submission" date="2020-08" db="EMBL/GenBank/DDBJ databases">
        <title>Genomic Encyclopedia of Type Strains, Phase IV (KMG-IV): sequencing the most valuable type-strain genomes for metagenomic binning, comparative biology and taxonomic classification.</title>
        <authorList>
            <person name="Goeker M."/>
        </authorList>
    </citation>
    <scope>NUCLEOTIDE SEQUENCE [LARGE SCALE GENOMIC DNA]</scope>
    <source>
        <strain evidence="2 3">DSM 27163</strain>
    </source>
</reference>
<evidence type="ECO:0000313" key="3">
    <source>
        <dbReference type="Proteomes" id="UP000537161"/>
    </source>
</evidence>
<protein>
    <submittedName>
        <fullName evidence="2">Putative transcriptional regulator</fullName>
    </submittedName>
</protein>
<evidence type="ECO:0000313" key="2">
    <source>
        <dbReference type="EMBL" id="MBB5707676.1"/>
    </source>
</evidence>